<evidence type="ECO:0000313" key="2">
    <source>
        <dbReference type="EMBL" id="AGZ78366.1"/>
    </source>
</evidence>
<protein>
    <submittedName>
        <fullName evidence="2">Niv5</fullName>
    </submittedName>
</protein>
<sequence>MSPDGLRRTPVGVGRHQAPLQRDLSGPAAVLRRVGGSLA</sequence>
<feature type="region of interest" description="Disordered" evidence="1">
    <location>
        <begin position="1"/>
        <end position="26"/>
    </location>
</feature>
<evidence type="ECO:0000256" key="1">
    <source>
        <dbReference type="SAM" id="MobiDB-lite"/>
    </source>
</evidence>
<proteinExistence type="predicted"/>
<dbReference type="AlphaFoldDB" id="U5XPE4"/>
<name>U5XPE4_9ACTN</name>
<accession>U5XPE4</accession>
<organism evidence="2">
    <name type="scientific">Streptomyces sp. Ls2151</name>
    <dbReference type="NCBI Taxonomy" id="1030489"/>
    <lineage>
        <taxon>Bacteria</taxon>
        <taxon>Bacillati</taxon>
        <taxon>Actinomycetota</taxon>
        <taxon>Actinomycetes</taxon>
        <taxon>Kitasatosporales</taxon>
        <taxon>Streptomycetaceae</taxon>
        <taxon>Streptomyces</taxon>
    </lineage>
</organism>
<reference evidence="2" key="1">
    <citation type="journal article" date="2013" name="Org. Lett.">
        <title>Nivetetracyclates A and B: Novel Compounds Isolated from Streptomyces niveus.</title>
        <authorList>
            <person name="Chen C."/>
            <person name="Liu X."/>
            <person name="Abdel-Mageed W.M."/>
            <person name="Guo H."/>
            <person name="Hou W."/>
            <person name="Jaspars M."/>
            <person name="Li L."/>
            <person name="Xie F."/>
            <person name="Ren B."/>
            <person name="Wang Q."/>
            <person name="Dai H."/>
            <person name="Song F."/>
            <person name="Zhang L."/>
        </authorList>
    </citation>
    <scope>NUCLEOTIDE SEQUENCE</scope>
    <source>
        <strain evidence="2">LS2151</strain>
    </source>
</reference>
<gene>
    <name evidence="2" type="primary">niv5</name>
</gene>
<dbReference type="EMBL" id="KF563088">
    <property type="protein sequence ID" value="AGZ78366.1"/>
    <property type="molecule type" value="Genomic_DNA"/>
</dbReference>